<evidence type="ECO:0000313" key="22">
    <source>
        <dbReference type="Proteomes" id="UP001291926"/>
    </source>
</evidence>
<dbReference type="EC" id="2.7.11.1" evidence="2"/>
<reference evidence="21 22" key="1">
    <citation type="journal article" date="2023" name="bioRxiv">
        <title>Genome report: Whole genome sequence and annotation of Penstemon davidsonii.</title>
        <authorList>
            <person name="Ostevik K.L."/>
            <person name="Alabady M."/>
            <person name="Zhang M."/>
            <person name="Rausher M.D."/>
        </authorList>
    </citation>
    <scope>NUCLEOTIDE SEQUENCE [LARGE SCALE GENOMIC DNA]</scope>
    <source>
        <strain evidence="21">DNT005</strain>
        <tissue evidence="21">Whole leaf</tissue>
    </source>
</reference>
<evidence type="ECO:0000256" key="3">
    <source>
        <dbReference type="ARBA" id="ARBA00022553"/>
    </source>
</evidence>
<keyword evidence="7 19" id="KW-0732">Signal</keyword>
<dbReference type="Gene3D" id="1.10.510.10">
    <property type="entry name" value="Transferase(Phosphotransferase) domain 1"/>
    <property type="match status" value="2"/>
</dbReference>
<evidence type="ECO:0000256" key="14">
    <source>
        <dbReference type="ARBA" id="ARBA00023180"/>
    </source>
</evidence>
<dbReference type="Gene3D" id="3.30.200.20">
    <property type="entry name" value="Phosphorylase Kinase, domain 1"/>
    <property type="match status" value="2"/>
</dbReference>
<dbReference type="Pfam" id="PF11721">
    <property type="entry name" value="Malectin"/>
    <property type="match status" value="2"/>
</dbReference>
<keyword evidence="4" id="KW-0433">Leucine-rich repeat</keyword>
<name>A0ABR0D6N3_9LAMI</name>
<dbReference type="Proteomes" id="UP001291926">
    <property type="component" value="Unassembled WGS sequence"/>
</dbReference>
<feature type="transmembrane region" description="Helical" evidence="18">
    <location>
        <begin position="633"/>
        <end position="657"/>
    </location>
</feature>
<dbReference type="InterPro" id="IPR011009">
    <property type="entry name" value="Kinase-like_dom_sf"/>
</dbReference>
<comment type="subcellular location">
    <subcellularLocation>
        <location evidence="1">Membrane</location>
        <topology evidence="1">Single-pass type I membrane protein</topology>
    </subcellularLocation>
</comment>
<feature type="transmembrane region" description="Helical" evidence="18">
    <location>
        <begin position="1666"/>
        <end position="1689"/>
    </location>
</feature>
<comment type="catalytic activity">
    <reaction evidence="15">
        <text>L-threonyl-[protein] + ATP = O-phospho-L-threonyl-[protein] + ADP + H(+)</text>
        <dbReference type="Rhea" id="RHEA:46608"/>
        <dbReference type="Rhea" id="RHEA-COMP:11060"/>
        <dbReference type="Rhea" id="RHEA-COMP:11605"/>
        <dbReference type="ChEBI" id="CHEBI:15378"/>
        <dbReference type="ChEBI" id="CHEBI:30013"/>
        <dbReference type="ChEBI" id="CHEBI:30616"/>
        <dbReference type="ChEBI" id="CHEBI:61977"/>
        <dbReference type="ChEBI" id="CHEBI:456216"/>
        <dbReference type="EC" id="2.7.11.1"/>
    </reaction>
</comment>
<dbReference type="InterPro" id="IPR001611">
    <property type="entry name" value="Leu-rich_rpt"/>
</dbReference>
<evidence type="ECO:0000256" key="7">
    <source>
        <dbReference type="ARBA" id="ARBA00022729"/>
    </source>
</evidence>
<dbReference type="Gene3D" id="2.60.120.430">
    <property type="entry name" value="Galactose-binding lectin"/>
    <property type="match status" value="2"/>
</dbReference>
<dbReference type="Pfam" id="PF00069">
    <property type="entry name" value="Pkinase"/>
    <property type="match status" value="2"/>
</dbReference>
<dbReference type="SUPFAM" id="SSF56112">
    <property type="entry name" value="Protein kinase-like (PK-like)"/>
    <property type="match status" value="2"/>
</dbReference>
<keyword evidence="12 18" id="KW-0472">Membrane</keyword>
<keyword evidence="10" id="KW-0067">ATP-binding</keyword>
<dbReference type="InterPro" id="IPR008271">
    <property type="entry name" value="Ser/Thr_kinase_AS"/>
</dbReference>
<feature type="chain" id="PRO_5045553867" description="non-specific serine/threonine protein kinase" evidence="19">
    <location>
        <begin position="32"/>
        <end position="2072"/>
    </location>
</feature>
<feature type="region of interest" description="Disordered" evidence="17">
    <location>
        <begin position="63"/>
        <end position="82"/>
    </location>
</feature>
<organism evidence="21 22">
    <name type="scientific">Penstemon davidsonii</name>
    <dbReference type="NCBI Taxonomy" id="160366"/>
    <lineage>
        <taxon>Eukaryota</taxon>
        <taxon>Viridiplantae</taxon>
        <taxon>Streptophyta</taxon>
        <taxon>Embryophyta</taxon>
        <taxon>Tracheophyta</taxon>
        <taxon>Spermatophyta</taxon>
        <taxon>Magnoliopsida</taxon>
        <taxon>eudicotyledons</taxon>
        <taxon>Gunneridae</taxon>
        <taxon>Pentapetalae</taxon>
        <taxon>asterids</taxon>
        <taxon>lamiids</taxon>
        <taxon>Lamiales</taxon>
        <taxon>Plantaginaceae</taxon>
        <taxon>Cheloneae</taxon>
        <taxon>Penstemon</taxon>
    </lineage>
</organism>
<dbReference type="PANTHER" id="PTHR48006">
    <property type="entry name" value="LEUCINE-RICH REPEAT-CONTAINING PROTEIN DDB_G0281931-RELATED"/>
    <property type="match status" value="1"/>
</dbReference>
<evidence type="ECO:0000256" key="18">
    <source>
        <dbReference type="SAM" id="Phobius"/>
    </source>
</evidence>
<evidence type="ECO:0000256" key="6">
    <source>
        <dbReference type="ARBA" id="ARBA00022692"/>
    </source>
</evidence>
<keyword evidence="3" id="KW-0597">Phosphoprotein</keyword>
<sequence length="2072" mass="227449">MAAPPSQRPSPLLLLFCVVVAFAVLFDTAISNPEGFSQPRAVNLHPGESAPLAVQMDSPGWLERTTQGCENEPSPPTPHWDGDGLIGDELFARALNSMFQRWRISATNRWNISGELCSGAAIDDSPIDNLNPGIKCDCSQNSTCHITALRVYALDVAGPLPDELWNLTYLTNLDLRQNYLTGPLPASIGNLTRMQYLTFGINALSGELPRELGLLTDLRSLWASNNEFTGQIPGFIGNWSRLISLRFQGNSFQGPIPPSFSGLTTLNELRISDLSNGSSSLDFLRNMNSLSTLVLRNNNISGSIPSYLGQLRSLTLLDMSFNNLTGGIPDPLFNLSSLTHLFLGNNMLIGALPFEKSRNLLNIDLSYNELSGSFPSWIRAQNLQLNLVANNFTINNSINSVLPSGLNCLQRNFPCNRDSPIYSSFAVKCGGPQIRSSNQIVYEMDNATLGPATYFMTSTGRWAVSNVGLPISSNSPQYRWSSSSQFTNTLDSELFQTARISAGSLRYYGLGLENGNYTVRLQFAETAIQSTRSWRSVGRRVFDIYIQGNRERQDFDIQREAGGVSFRAVEMSFSAQVLNNYLEIHLFWAGKGTCCVPTQGTYGPLISAISATPDFVPTVSNNPPGRTSSRTGLIVGIVVAVGVASLLSLAAVCYLFLKRKRQRKFEDDELMGIDARPYTYTYAELRAATDDFNPANKLGEGGFGPVYKGTLGDGRVVAVKQLSVASHQGKSQFVAEIATISAVQHRNLVKLYGCCIEGSRRLLVYEYLVNKSLDQLLFGIGNNSIYLDWPTRYDICLGIARGLSYLHEESRVRIVHRDVKASNILLDSDLIPKISDFGLAKLLHFKIEILLADSCRGYLAPEYAMRGHLTEKADIFSFGVVALEIISGRPNSDSTLEDDEIYLLEWAWNLHENNKEIELVDPTLSNFNENEVKRIIAAGLLCTQASPALRPSMSRVVAMLSGDIEVSSVTSRPGYLTDWKFSDATTFLTNSESSYSYTSDSHMNMGYSTSTTMVPDSNNSPVNPARPLLHEVIGESRDDKSSNQMAAPPSQRLLRPLQTSPFLLSFCSVLAFAVLFSTARAQNVTDTVEATNRWNISGELCSGVAIDTAVQIDVLNPGIKCDCSRNSTCHITALRVYATDVAGPLPDELWNLTYLTNLNLGQNYLSGPIPASIGNLNRMQYLTFGINALSGELPRELGLLTDLRSLSFGTNNFSGPLPRELGNLLSLEQLYIDSAGVSGPIPTTFANLRSLHTVWAWDNEFTGQIPDFIGNWSSLVALRFEGNSFQGPIPPSFSGLTSLNDLRISDLSNGSSSLDFLRNMNSLSTLILRNNNISGSIPSYLGQLRSLTLLDMSFNNLTGGIPAPLFNLSSLTHLFLGNNMLIGALPSEKSGNLLTIDLSYNELSGSFPAWIRAQNLQLNLVANNFTVNNSIDSVLPSGLNCLQRNFPCNRGSPIYSSFAVKCGGPRIRSSNQIVYEMDNATLGPATYYMTSTGRWAVSNVGLPSNSNNPQYQRSSTSQFTNTLDSELFQTARISAGSLRYYGLGLENGNYTVRLQFAETAIESTRSWRSVGRRVFDIYIQGNRERQDFDIQREAGGVSFRAVELSFSAQVLNNYLEIHLFWAGKGTCCVPTQGTYGPLISAISATPDFVPTVSNNPPGSTRSRTGLIVGIVVAIGVASLLSLAAVCYVFQKRKRQRQFEDDELIGIDARPYTYTYAELKAATDDFNPANKLGEGGFGPVYKGTLGDGRVVAVKQLSVASHQGKSQFVAEIATISAVQHRNLVKLYGCCIEGARRLLVYEYLVNKSLDQLLFGIGNNSIFLDWPTRYDICLGIARGLSYLHEESRVRIVHRDVKASNILLDSDLIPKISDFGLAKLYDDKKTHISTRIAGTIGYLAPEYAMRGHLTEKADIFSFGVVALEIISGRPNSDSTLEDDKIYLLEWAWNLHENNKDIELVDPTLSNFDENEVKRIIAAGLLCTQASPALRPPMSRVVAMLSGDIEVASVTSRPGYLTDWKFSDATTFVTNTESPNSNTNDSNMNMGYSTSTTMVSDSNNSPVNPARPILHEVIGEDR</sequence>
<evidence type="ECO:0000256" key="11">
    <source>
        <dbReference type="ARBA" id="ARBA00022989"/>
    </source>
</evidence>
<evidence type="ECO:0000313" key="21">
    <source>
        <dbReference type="EMBL" id="KAK4484914.1"/>
    </source>
</evidence>
<evidence type="ECO:0000256" key="2">
    <source>
        <dbReference type="ARBA" id="ARBA00012513"/>
    </source>
</evidence>
<evidence type="ECO:0000256" key="9">
    <source>
        <dbReference type="ARBA" id="ARBA00022741"/>
    </source>
</evidence>
<dbReference type="Pfam" id="PF00560">
    <property type="entry name" value="LRR_1"/>
    <property type="match status" value="7"/>
</dbReference>
<evidence type="ECO:0000256" key="13">
    <source>
        <dbReference type="ARBA" id="ARBA00023170"/>
    </source>
</evidence>
<keyword evidence="5" id="KW-0808">Transferase</keyword>
<evidence type="ECO:0000256" key="19">
    <source>
        <dbReference type="SAM" id="SignalP"/>
    </source>
</evidence>
<keyword evidence="13" id="KW-0675">Receptor</keyword>
<feature type="transmembrane region" description="Helical" evidence="18">
    <location>
        <begin position="1062"/>
        <end position="1079"/>
    </location>
</feature>
<evidence type="ECO:0000256" key="5">
    <source>
        <dbReference type="ARBA" id="ARBA00022679"/>
    </source>
</evidence>
<evidence type="ECO:0000256" key="12">
    <source>
        <dbReference type="ARBA" id="ARBA00023136"/>
    </source>
</evidence>
<evidence type="ECO:0000256" key="1">
    <source>
        <dbReference type="ARBA" id="ARBA00004479"/>
    </source>
</evidence>
<dbReference type="SMART" id="SM00220">
    <property type="entry name" value="S_TKc"/>
    <property type="match status" value="2"/>
</dbReference>
<dbReference type="InterPro" id="IPR000719">
    <property type="entry name" value="Prot_kinase_dom"/>
</dbReference>
<dbReference type="InterPro" id="IPR051824">
    <property type="entry name" value="LRR_Rcpt-Like_S/T_Kinase"/>
</dbReference>
<dbReference type="InterPro" id="IPR021720">
    <property type="entry name" value="Malectin_dom"/>
</dbReference>
<proteinExistence type="predicted"/>
<evidence type="ECO:0000256" key="16">
    <source>
        <dbReference type="ARBA" id="ARBA00048679"/>
    </source>
</evidence>
<evidence type="ECO:0000256" key="15">
    <source>
        <dbReference type="ARBA" id="ARBA00047899"/>
    </source>
</evidence>
<dbReference type="SUPFAM" id="SSF52058">
    <property type="entry name" value="L domain-like"/>
    <property type="match status" value="2"/>
</dbReference>
<keyword evidence="14" id="KW-0325">Glycoprotein</keyword>
<protein>
    <recommendedName>
        <fullName evidence="2">non-specific serine/threonine protein kinase</fullName>
        <ecNumber evidence="2">2.7.11.1</ecNumber>
    </recommendedName>
</protein>
<feature type="domain" description="Protein kinase" evidence="20">
    <location>
        <begin position="692"/>
        <end position="966"/>
    </location>
</feature>
<dbReference type="CDD" id="cd14066">
    <property type="entry name" value="STKc_IRAK"/>
    <property type="match status" value="2"/>
</dbReference>
<feature type="signal peptide" evidence="19">
    <location>
        <begin position="1"/>
        <end position="31"/>
    </location>
</feature>
<evidence type="ECO:0000259" key="20">
    <source>
        <dbReference type="PROSITE" id="PS50011"/>
    </source>
</evidence>
<keyword evidence="22" id="KW-1185">Reference proteome</keyword>
<dbReference type="InterPro" id="IPR032675">
    <property type="entry name" value="LRR_dom_sf"/>
</dbReference>
<comment type="catalytic activity">
    <reaction evidence="16">
        <text>L-seryl-[protein] + ATP = O-phospho-L-seryl-[protein] + ADP + H(+)</text>
        <dbReference type="Rhea" id="RHEA:17989"/>
        <dbReference type="Rhea" id="RHEA-COMP:9863"/>
        <dbReference type="Rhea" id="RHEA-COMP:11604"/>
        <dbReference type="ChEBI" id="CHEBI:15378"/>
        <dbReference type="ChEBI" id="CHEBI:29999"/>
        <dbReference type="ChEBI" id="CHEBI:30616"/>
        <dbReference type="ChEBI" id="CHEBI:83421"/>
        <dbReference type="ChEBI" id="CHEBI:456216"/>
        <dbReference type="EC" id="2.7.11.1"/>
    </reaction>
</comment>
<keyword evidence="9" id="KW-0547">Nucleotide-binding</keyword>
<dbReference type="PROSITE" id="PS50011">
    <property type="entry name" value="PROTEIN_KINASE_DOM"/>
    <property type="match status" value="2"/>
</dbReference>
<dbReference type="PANTHER" id="PTHR48006:SF62">
    <property type="entry name" value="LEUCINE-RICH REPEAT TRANSMEMBRANE PROTEIN KINASE"/>
    <property type="match status" value="1"/>
</dbReference>
<dbReference type="PROSITE" id="PS00108">
    <property type="entry name" value="PROTEIN_KINASE_ST"/>
    <property type="match status" value="2"/>
</dbReference>
<feature type="domain" description="Protein kinase" evidence="20">
    <location>
        <begin position="1725"/>
        <end position="1984"/>
    </location>
</feature>
<comment type="caution">
    <text evidence="21">The sequence shown here is derived from an EMBL/GenBank/DDBJ whole genome shotgun (WGS) entry which is preliminary data.</text>
</comment>
<keyword evidence="8" id="KW-0677">Repeat</keyword>
<evidence type="ECO:0000256" key="17">
    <source>
        <dbReference type="SAM" id="MobiDB-lite"/>
    </source>
</evidence>
<gene>
    <name evidence="21" type="ORF">RD792_007515</name>
</gene>
<dbReference type="EMBL" id="JAYDYQ010002533">
    <property type="protein sequence ID" value="KAK4484914.1"/>
    <property type="molecule type" value="Genomic_DNA"/>
</dbReference>
<evidence type="ECO:0000256" key="4">
    <source>
        <dbReference type="ARBA" id="ARBA00022614"/>
    </source>
</evidence>
<dbReference type="Gene3D" id="3.80.10.10">
    <property type="entry name" value="Ribonuclease Inhibitor"/>
    <property type="match status" value="4"/>
</dbReference>
<evidence type="ECO:0000256" key="8">
    <source>
        <dbReference type="ARBA" id="ARBA00022737"/>
    </source>
</evidence>
<keyword evidence="6 18" id="KW-0812">Transmembrane</keyword>
<keyword evidence="11 18" id="KW-1133">Transmembrane helix</keyword>
<evidence type="ECO:0000256" key="10">
    <source>
        <dbReference type="ARBA" id="ARBA00022840"/>
    </source>
</evidence>
<accession>A0ABR0D6N3</accession>